<keyword evidence="2" id="KW-1185">Reference proteome</keyword>
<sequence>MTHVKQYTIIKIFDANKRNTFREAFSYQLIVEKSKLLAYSINALPKFKSYRVESAADCSPGWNLEPRQIREMFVLSYLAQMLPEGVLSLTATTIPVLTGIDDEIVMAAETHPEIVNSGCPGSKSMTNTSECFISS</sequence>
<comment type="caution">
    <text evidence="1">The sequence shown here is derived from an EMBL/GenBank/DDBJ whole genome shotgun (WGS) entry which is preliminary data.</text>
</comment>
<organism evidence="1 2">
    <name type="scientific">Ignelater luminosus</name>
    <name type="common">Cucubano</name>
    <name type="synonym">Pyrophorus luminosus</name>
    <dbReference type="NCBI Taxonomy" id="2038154"/>
    <lineage>
        <taxon>Eukaryota</taxon>
        <taxon>Metazoa</taxon>
        <taxon>Ecdysozoa</taxon>
        <taxon>Arthropoda</taxon>
        <taxon>Hexapoda</taxon>
        <taxon>Insecta</taxon>
        <taxon>Pterygota</taxon>
        <taxon>Neoptera</taxon>
        <taxon>Endopterygota</taxon>
        <taxon>Coleoptera</taxon>
        <taxon>Polyphaga</taxon>
        <taxon>Elateriformia</taxon>
        <taxon>Elateroidea</taxon>
        <taxon>Elateridae</taxon>
        <taxon>Agrypninae</taxon>
        <taxon>Pyrophorini</taxon>
        <taxon>Ignelater</taxon>
    </lineage>
</organism>
<dbReference type="Proteomes" id="UP000801492">
    <property type="component" value="Unassembled WGS sequence"/>
</dbReference>
<reference evidence="1" key="1">
    <citation type="submission" date="2019-08" db="EMBL/GenBank/DDBJ databases">
        <title>The genome of the North American firefly Photinus pyralis.</title>
        <authorList>
            <consortium name="Photinus pyralis genome working group"/>
            <person name="Fallon T.R."/>
            <person name="Sander Lower S.E."/>
            <person name="Weng J.-K."/>
        </authorList>
    </citation>
    <scope>NUCLEOTIDE SEQUENCE</scope>
    <source>
        <strain evidence="1">TRF0915ILg1</strain>
        <tissue evidence="1">Whole body</tissue>
    </source>
</reference>
<evidence type="ECO:0000313" key="1">
    <source>
        <dbReference type="EMBL" id="KAF2888176.1"/>
    </source>
</evidence>
<evidence type="ECO:0000313" key="2">
    <source>
        <dbReference type="Proteomes" id="UP000801492"/>
    </source>
</evidence>
<dbReference type="EMBL" id="VTPC01079311">
    <property type="protein sequence ID" value="KAF2888176.1"/>
    <property type="molecule type" value="Genomic_DNA"/>
</dbReference>
<protein>
    <submittedName>
        <fullName evidence="1">Uncharacterized protein</fullName>
    </submittedName>
</protein>
<gene>
    <name evidence="1" type="ORF">ILUMI_17998</name>
</gene>
<proteinExistence type="predicted"/>
<dbReference type="OrthoDB" id="2405412at2759"/>
<dbReference type="AlphaFoldDB" id="A0A8K0CNH7"/>
<name>A0A8K0CNH7_IGNLU</name>
<accession>A0A8K0CNH7</accession>